<dbReference type="InterPro" id="IPR027461">
    <property type="entry name" value="Carboxypeptidase_A_C_sf"/>
</dbReference>
<dbReference type="Proteomes" id="UP000680038">
    <property type="component" value="Unassembled WGS sequence"/>
</dbReference>
<gene>
    <name evidence="9" type="primary">ykfA</name>
    <name evidence="9" type="ORF">DYBT9275_03240</name>
</gene>
<dbReference type="GO" id="GO:0004180">
    <property type="term" value="F:carboxypeptidase activity"/>
    <property type="evidence" value="ECO:0007669"/>
    <property type="project" value="UniProtKB-KW"/>
</dbReference>
<dbReference type="InterPro" id="IPR029062">
    <property type="entry name" value="Class_I_gatase-like"/>
</dbReference>
<keyword evidence="10" id="KW-1185">Reference proteome</keyword>
<comment type="similarity">
    <text evidence="1">Belongs to the peptidase S66 family.</text>
</comment>
<dbReference type="Pfam" id="PF17676">
    <property type="entry name" value="Peptidase_S66C"/>
    <property type="match status" value="1"/>
</dbReference>
<evidence type="ECO:0000256" key="2">
    <source>
        <dbReference type="ARBA" id="ARBA00022645"/>
    </source>
</evidence>
<dbReference type="SUPFAM" id="SSF52317">
    <property type="entry name" value="Class I glutamine amidotransferase-like"/>
    <property type="match status" value="1"/>
</dbReference>
<sequence length="326" mass="35772">MACGWQLPNRFIHPMTPIITPPYLKPGDSIGIIAPASVVQYQDLLPGIKILQDWGLNVVEGFTLKTSHNQFAATDQERLQDFQTMLDNESLSAIIAARGGYGCSRIVDELDFSSFIKKPKWIVGFSDLTVILSRTFLLGYQSVHGPMVKSMTLDGAENAADTLRKILFGEAVHYKIEGSEQNRNGTAQGQVVGGNLCLLAHMIGTGTDIDTKGKILFIEDVNEYLYNLDRMMIQLKRSGKLSHLAGLVIGQFTDVKDNAAPAFGKNIEEIIHEHVAEFSYPVCYNFPAGHVADNQPLVIGAEVSLEVSAEIVSLNFLPDVNHAVQI</sequence>
<reference evidence="9" key="1">
    <citation type="submission" date="2021-04" db="EMBL/GenBank/DDBJ databases">
        <authorList>
            <person name="Rodrigo-Torres L."/>
            <person name="Arahal R. D."/>
            <person name="Lucena T."/>
        </authorList>
    </citation>
    <scope>NUCLEOTIDE SEQUENCE</scope>
    <source>
        <strain evidence="9">CECT 9275</strain>
    </source>
</reference>
<evidence type="ECO:0000259" key="7">
    <source>
        <dbReference type="Pfam" id="PF02016"/>
    </source>
</evidence>
<dbReference type="InterPro" id="IPR040921">
    <property type="entry name" value="Peptidase_S66C"/>
</dbReference>
<keyword evidence="3" id="KW-0645">Protease</keyword>
<proteinExistence type="inferred from homology"/>
<accession>A0A916JFR8</accession>
<dbReference type="Gene3D" id="3.50.30.60">
    <property type="entry name" value="LD-carboxypeptidase A C-terminal domain-like"/>
    <property type="match status" value="1"/>
</dbReference>
<protein>
    <submittedName>
        <fullName evidence="9">Murein peptide carboxypeptidase</fullName>
        <ecNumber evidence="9">3.4.16.-</ecNumber>
    </submittedName>
</protein>
<dbReference type="EMBL" id="CAJRAF010000002">
    <property type="protein sequence ID" value="CAG5003839.1"/>
    <property type="molecule type" value="Genomic_DNA"/>
</dbReference>
<evidence type="ECO:0000256" key="6">
    <source>
        <dbReference type="PIRSR" id="PIRSR028757-1"/>
    </source>
</evidence>
<dbReference type="Gene3D" id="3.40.50.10740">
    <property type="entry name" value="Class I glutamine amidotransferase-like"/>
    <property type="match status" value="1"/>
</dbReference>
<dbReference type="InterPro" id="IPR027478">
    <property type="entry name" value="LdcA_N"/>
</dbReference>
<dbReference type="PANTHER" id="PTHR30237">
    <property type="entry name" value="MURAMOYLTETRAPEPTIDE CARBOXYPEPTIDASE"/>
    <property type="match status" value="1"/>
</dbReference>
<evidence type="ECO:0000256" key="1">
    <source>
        <dbReference type="ARBA" id="ARBA00010233"/>
    </source>
</evidence>
<organism evidence="9 10">
    <name type="scientific">Dyadobacter helix</name>
    <dbReference type="NCBI Taxonomy" id="2822344"/>
    <lineage>
        <taxon>Bacteria</taxon>
        <taxon>Pseudomonadati</taxon>
        <taxon>Bacteroidota</taxon>
        <taxon>Cytophagia</taxon>
        <taxon>Cytophagales</taxon>
        <taxon>Spirosomataceae</taxon>
        <taxon>Dyadobacter</taxon>
    </lineage>
</organism>
<dbReference type="GO" id="GO:0008236">
    <property type="term" value="F:serine-type peptidase activity"/>
    <property type="evidence" value="ECO:0007669"/>
    <property type="project" value="UniProtKB-KW"/>
</dbReference>
<comment type="caution">
    <text evidence="9">The sequence shown here is derived from an EMBL/GenBank/DDBJ whole genome shotgun (WGS) entry which is preliminary data.</text>
</comment>
<dbReference type="EC" id="3.4.16.-" evidence="9"/>
<dbReference type="InterPro" id="IPR003507">
    <property type="entry name" value="S66_fam"/>
</dbReference>
<evidence type="ECO:0000256" key="5">
    <source>
        <dbReference type="ARBA" id="ARBA00022825"/>
    </source>
</evidence>
<evidence type="ECO:0000256" key="4">
    <source>
        <dbReference type="ARBA" id="ARBA00022801"/>
    </source>
</evidence>
<dbReference type="GO" id="GO:0006508">
    <property type="term" value="P:proteolysis"/>
    <property type="evidence" value="ECO:0007669"/>
    <property type="project" value="UniProtKB-KW"/>
</dbReference>
<evidence type="ECO:0000259" key="8">
    <source>
        <dbReference type="Pfam" id="PF17676"/>
    </source>
</evidence>
<dbReference type="PIRSF" id="PIRSF028757">
    <property type="entry name" value="LD-carboxypeptidase"/>
    <property type="match status" value="1"/>
</dbReference>
<dbReference type="InterPro" id="IPR040449">
    <property type="entry name" value="Peptidase_S66_N"/>
</dbReference>
<dbReference type="Pfam" id="PF02016">
    <property type="entry name" value="Peptidase_S66"/>
    <property type="match status" value="1"/>
</dbReference>
<dbReference type="SUPFAM" id="SSF141986">
    <property type="entry name" value="LD-carboxypeptidase A C-terminal domain-like"/>
    <property type="match status" value="1"/>
</dbReference>
<keyword evidence="4 9" id="KW-0378">Hydrolase</keyword>
<keyword evidence="2 9" id="KW-0121">Carboxypeptidase</keyword>
<feature type="active site" description="Nucleophile" evidence="6">
    <location>
        <position position="126"/>
    </location>
</feature>
<feature type="active site" description="Charge relay system" evidence="6">
    <location>
        <position position="290"/>
    </location>
</feature>
<keyword evidence="5" id="KW-0720">Serine protease</keyword>
<dbReference type="CDD" id="cd07025">
    <property type="entry name" value="Peptidase_S66"/>
    <property type="match status" value="1"/>
</dbReference>
<evidence type="ECO:0000256" key="3">
    <source>
        <dbReference type="ARBA" id="ARBA00022670"/>
    </source>
</evidence>
<feature type="domain" description="LD-carboxypeptidase N-terminal" evidence="7">
    <location>
        <begin position="30"/>
        <end position="145"/>
    </location>
</feature>
<feature type="active site" description="Charge relay system" evidence="6">
    <location>
        <position position="219"/>
    </location>
</feature>
<dbReference type="PANTHER" id="PTHR30237:SF2">
    <property type="entry name" value="MUREIN TETRAPEPTIDE CARBOXYPEPTIDASE"/>
    <property type="match status" value="1"/>
</dbReference>
<name>A0A916JFR8_9BACT</name>
<feature type="domain" description="LD-carboxypeptidase C-terminal" evidence="8">
    <location>
        <begin position="188"/>
        <end position="305"/>
    </location>
</feature>
<evidence type="ECO:0000313" key="9">
    <source>
        <dbReference type="EMBL" id="CAG5003839.1"/>
    </source>
</evidence>
<evidence type="ECO:0000313" key="10">
    <source>
        <dbReference type="Proteomes" id="UP000680038"/>
    </source>
</evidence>
<dbReference type="AlphaFoldDB" id="A0A916JFR8"/>